<keyword evidence="3" id="KW-0238">DNA-binding</keyword>
<dbReference type="GO" id="GO:0030983">
    <property type="term" value="F:mismatched DNA binding"/>
    <property type="evidence" value="ECO:0007669"/>
    <property type="project" value="InterPro"/>
</dbReference>
<dbReference type="InterPro" id="IPR000432">
    <property type="entry name" value="DNA_mismatch_repair_MutS_C"/>
</dbReference>
<feature type="domain" description="DNA mismatch repair proteins mutS family" evidence="5">
    <location>
        <begin position="367"/>
        <end position="552"/>
    </location>
</feature>
<evidence type="ECO:0000313" key="6">
    <source>
        <dbReference type="EMBL" id="SET39571.1"/>
    </source>
</evidence>
<dbReference type="AlphaFoldDB" id="A0A1I0E3A4"/>
<dbReference type="Proteomes" id="UP000199800">
    <property type="component" value="Unassembled WGS sequence"/>
</dbReference>
<keyword evidence="2" id="KW-0067">ATP-binding</keyword>
<keyword evidence="4" id="KW-1133">Transmembrane helix</keyword>
<evidence type="ECO:0000256" key="3">
    <source>
        <dbReference type="ARBA" id="ARBA00023125"/>
    </source>
</evidence>
<evidence type="ECO:0000313" key="7">
    <source>
        <dbReference type="Proteomes" id="UP000199800"/>
    </source>
</evidence>
<evidence type="ECO:0000256" key="2">
    <source>
        <dbReference type="ARBA" id="ARBA00022840"/>
    </source>
</evidence>
<evidence type="ECO:0000259" key="5">
    <source>
        <dbReference type="SMART" id="SM00534"/>
    </source>
</evidence>
<dbReference type="STRING" id="29364.SAMN04487772_11833"/>
<dbReference type="PANTHER" id="PTHR11361:SF152">
    <property type="entry name" value="DNA MISMATCH REPAIR PROTEIN"/>
    <property type="match status" value="1"/>
</dbReference>
<accession>A0A1I0E3A4</accession>
<feature type="transmembrane region" description="Helical" evidence="4">
    <location>
        <begin position="169"/>
        <end position="198"/>
    </location>
</feature>
<protein>
    <submittedName>
        <fullName evidence="6">MutS domain V</fullName>
    </submittedName>
</protein>
<dbReference type="SUPFAM" id="SSF52540">
    <property type="entry name" value="P-loop containing nucleoside triphosphate hydrolases"/>
    <property type="match status" value="1"/>
</dbReference>
<name>A0A1I0E3A4_9FIRM</name>
<keyword evidence="4" id="KW-0812">Transmembrane</keyword>
<dbReference type="InterPro" id="IPR027417">
    <property type="entry name" value="P-loop_NTPase"/>
</dbReference>
<dbReference type="RefSeq" id="WP_092478366.1">
    <property type="nucleotide sequence ID" value="NZ_FOHN01000018.1"/>
</dbReference>
<dbReference type="PANTHER" id="PTHR11361">
    <property type="entry name" value="DNA MISMATCH REPAIR PROTEIN MUTS FAMILY MEMBER"/>
    <property type="match status" value="1"/>
</dbReference>
<organism evidence="6 7">
    <name type="scientific">[Clostridium] polysaccharolyticum</name>
    <dbReference type="NCBI Taxonomy" id="29364"/>
    <lineage>
        <taxon>Bacteria</taxon>
        <taxon>Bacillati</taxon>
        <taxon>Bacillota</taxon>
        <taxon>Clostridia</taxon>
        <taxon>Lachnospirales</taxon>
        <taxon>Lachnospiraceae</taxon>
    </lineage>
</organism>
<dbReference type="Pfam" id="PF00488">
    <property type="entry name" value="MutS_V"/>
    <property type="match status" value="1"/>
</dbReference>
<dbReference type="InterPro" id="IPR036187">
    <property type="entry name" value="DNA_mismatch_repair_MutS_sf"/>
</dbReference>
<proteinExistence type="predicted"/>
<dbReference type="SMART" id="SM00534">
    <property type="entry name" value="MUTSac"/>
    <property type="match status" value="1"/>
</dbReference>
<dbReference type="EMBL" id="FOHN01000018">
    <property type="protein sequence ID" value="SET39571.1"/>
    <property type="molecule type" value="Genomic_DNA"/>
</dbReference>
<dbReference type="GO" id="GO:0140664">
    <property type="term" value="F:ATP-dependent DNA damage sensor activity"/>
    <property type="evidence" value="ECO:0007669"/>
    <property type="project" value="InterPro"/>
</dbReference>
<keyword evidence="4" id="KW-0472">Membrane</keyword>
<sequence length="563" mass="65011">MEVVIAIAVVLLFLVIKGVYDSRQTKKIIMMQIKDAWGQYPEAELTPERIDAIRTYYNATMRPGQDVDDITWNDANMDEIFEMINNTCCSIGEEYLYAVLRKLEYKNEVLEEREKLIAYFQEHTKERESVQYALRQMGKLRTMSFYKELRHIKENIERKKVHGIYCGRMAASIILLALAVLQSWPIVPFIVITIVCLADNVIKYYKRKADIENSFFILTHILKLLYGADLLLELDCEAINPYRSQLEQMVNQYSSFRKKAKFITGGNNMSGDLLDIIMDYVRMIFHMDLIMFDSMIKDLESNTDELLGIYEIIGKLDAFIAIASFRTFLKGEYCIPKLYQQAKPKLDVENMYHPFIEEPVKNSIHSNSCLLVTGSNASGKSTFIKTAAVNAILAQTIHTCTCQKYSASFFQVYSSMALTDNLLGKESYYIVEIKSLKRILDSANDRVPTLCFVDEVLRGTNTLERIAASSRILEYLARLNVLCFAATHDIELTYILEKHFQNYHFQEEVKEDQVVFDYQLRPGRATSRNAIKLLKMMNYPMEVVEKAGNEVNHFLNTGSWNNI</sequence>
<keyword evidence="7" id="KW-1185">Reference proteome</keyword>
<dbReference type="GO" id="GO:0005524">
    <property type="term" value="F:ATP binding"/>
    <property type="evidence" value="ECO:0007669"/>
    <property type="project" value="UniProtKB-KW"/>
</dbReference>
<dbReference type="Gene3D" id="3.40.50.300">
    <property type="entry name" value="P-loop containing nucleotide triphosphate hydrolases"/>
    <property type="match status" value="1"/>
</dbReference>
<gene>
    <name evidence="6" type="ORF">SAMN04487772_11833</name>
</gene>
<dbReference type="GO" id="GO:0005829">
    <property type="term" value="C:cytosol"/>
    <property type="evidence" value="ECO:0007669"/>
    <property type="project" value="TreeGrafter"/>
</dbReference>
<keyword evidence="1" id="KW-0547">Nucleotide-binding</keyword>
<evidence type="ECO:0000256" key="1">
    <source>
        <dbReference type="ARBA" id="ARBA00022741"/>
    </source>
</evidence>
<dbReference type="GO" id="GO:0006298">
    <property type="term" value="P:mismatch repair"/>
    <property type="evidence" value="ECO:0007669"/>
    <property type="project" value="InterPro"/>
</dbReference>
<dbReference type="SUPFAM" id="SSF48334">
    <property type="entry name" value="DNA repair protein MutS, domain III"/>
    <property type="match status" value="1"/>
</dbReference>
<reference evidence="6 7" key="1">
    <citation type="submission" date="2016-10" db="EMBL/GenBank/DDBJ databases">
        <authorList>
            <person name="de Groot N.N."/>
        </authorList>
    </citation>
    <scope>NUCLEOTIDE SEQUENCE [LARGE SCALE GENOMIC DNA]</scope>
    <source>
        <strain evidence="6 7">DSM 1801</strain>
    </source>
</reference>
<dbReference type="OrthoDB" id="9802448at2"/>
<dbReference type="InterPro" id="IPR045076">
    <property type="entry name" value="MutS"/>
</dbReference>
<evidence type="ECO:0000256" key="4">
    <source>
        <dbReference type="SAM" id="Phobius"/>
    </source>
</evidence>